<gene>
    <name evidence="2" type="ORF">ACFOD3_28375</name>
</gene>
<accession>A0ABV7C3G4</accession>
<dbReference type="EMBL" id="JBHRSB010000016">
    <property type="protein sequence ID" value="MFC3003844.1"/>
    <property type="molecule type" value="Genomic_DNA"/>
</dbReference>
<reference evidence="3" key="1">
    <citation type="journal article" date="2019" name="Int. J. Syst. Evol. Microbiol.">
        <title>The Global Catalogue of Microorganisms (GCM) 10K type strain sequencing project: providing services to taxonomists for standard genome sequencing and annotation.</title>
        <authorList>
            <consortium name="The Broad Institute Genomics Platform"/>
            <consortium name="The Broad Institute Genome Sequencing Center for Infectious Disease"/>
            <person name="Wu L."/>
            <person name="Ma J."/>
        </authorList>
    </citation>
    <scope>NUCLEOTIDE SEQUENCE [LARGE SCALE GENOMIC DNA]</scope>
    <source>
        <strain evidence="3">CGMCC 1.16855</strain>
    </source>
</reference>
<evidence type="ECO:0000313" key="3">
    <source>
        <dbReference type="Proteomes" id="UP001595420"/>
    </source>
</evidence>
<dbReference type="Pfam" id="PF00589">
    <property type="entry name" value="Phage_integrase"/>
    <property type="match status" value="1"/>
</dbReference>
<dbReference type="RefSeq" id="WP_216840285.1">
    <property type="nucleotide sequence ID" value="NZ_JAFNJS010000016.1"/>
</dbReference>
<dbReference type="InterPro" id="IPR052925">
    <property type="entry name" value="Phage_Integrase-like_Recomb"/>
</dbReference>
<evidence type="ECO:0000313" key="2">
    <source>
        <dbReference type="EMBL" id="MFC3003844.1"/>
    </source>
</evidence>
<dbReference type="PROSITE" id="PS51898">
    <property type="entry name" value="TYR_RECOMBINASE"/>
    <property type="match status" value="1"/>
</dbReference>
<dbReference type="PANTHER" id="PTHR34605">
    <property type="entry name" value="PHAGE_INTEGRASE DOMAIN-CONTAINING PROTEIN"/>
    <property type="match status" value="1"/>
</dbReference>
<dbReference type="Proteomes" id="UP001595420">
    <property type="component" value="Unassembled WGS sequence"/>
</dbReference>
<name>A0ABV7C3G4_9PROT</name>
<sequence>MEAAAIKETAVLPIARPDTAAVTPLAAAALAAAKAYARDALAPETLRAYATDWAHFTAWCQAAGCAPLPAEPAAVAAYLAAQAPLYGRSALERRLAAIGHAHRLRGLDWSAGHPVIRTTLRGIFRTHGSRRRQAAALTSAELKKLVAACGGDLAGLRDRALLLLGFAGALRRSELVAVEREHLRFTEAGARLMLPSSKTDQEGRGVELGITRGKRPETCPVRALETWLEISDCRYGPVFRKIDRWGTIEHRALGGDAVRDILLKRAAAARITVDGGERLSPHGLRAGFVTEAYMAGARDEQVMDHTRHRDLKTMRGYVRRAKLVTESATKLLDL</sequence>
<proteinExistence type="predicted"/>
<protein>
    <submittedName>
        <fullName evidence="2">Tyrosine-type recombinase/integrase</fullName>
    </submittedName>
</protein>
<feature type="domain" description="Tyr recombinase" evidence="1">
    <location>
        <begin position="132"/>
        <end position="333"/>
    </location>
</feature>
<evidence type="ECO:0000259" key="1">
    <source>
        <dbReference type="PROSITE" id="PS51898"/>
    </source>
</evidence>
<keyword evidence="3" id="KW-1185">Reference proteome</keyword>
<comment type="caution">
    <text evidence="2">The sequence shown here is derived from an EMBL/GenBank/DDBJ whole genome shotgun (WGS) entry which is preliminary data.</text>
</comment>
<organism evidence="2 3">
    <name type="scientific">Falsiroseomonas tokyonensis</name>
    <dbReference type="NCBI Taxonomy" id="430521"/>
    <lineage>
        <taxon>Bacteria</taxon>
        <taxon>Pseudomonadati</taxon>
        <taxon>Pseudomonadota</taxon>
        <taxon>Alphaproteobacteria</taxon>
        <taxon>Acetobacterales</taxon>
        <taxon>Roseomonadaceae</taxon>
        <taxon>Falsiroseomonas</taxon>
    </lineage>
</organism>
<dbReference type="InterPro" id="IPR002104">
    <property type="entry name" value="Integrase_catalytic"/>
</dbReference>
<dbReference type="PANTHER" id="PTHR34605:SF4">
    <property type="entry name" value="DNA ADENINE METHYLTRANSFERASE"/>
    <property type="match status" value="1"/>
</dbReference>